<dbReference type="PANTHER" id="PTHR34047:SF8">
    <property type="entry name" value="PROTEIN YKFC"/>
    <property type="match status" value="1"/>
</dbReference>
<dbReference type="SMART" id="SM00507">
    <property type="entry name" value="HNHc"/>
    <property type="match status" value="1"/>
</dbReference>
<dbReference type="NCBIfam" id="TIGR04416">
    <property type="entry name" value="group_II_RT_mat"/>
    <property type="match status" value="1"/>
</dbReference>
<keyword evidence="3" id="KW-0695">RNA-directed DNA polymerase</keyword>
<evidence type="ECO:0000259" key="2">
    <source>
        <dbReference type="PROSITE" id="PS50878"/>
    </source>
</evidence>
<dbReference type="PROSITE" id="PS50878">
    <property type="entry name" value="RT_POL"/>
    <property type="match status" value="1"/>
</dbReference>
<dbReference type="Gene3D" id="1.10.30.50">
    <property type="match status" value="1"/>
</dbReference>
<name>A0A2Z2DXK8_9ENTR</name>
<keyword evidence="3" id="KW-0548">Nucleotidyltransferase</keyword>
<proteinExistence type="inferred from homology"/>
<reference evidence="3" key="1">
    <citation type="journal article" date="2016" name="Sci. Rep.">
        <title>Genetic characterization of two fully sequenced multi-drug resistant plasmids pP10164-2 and pP10164-3 from Leclercia adecarboxylata.</title>
        <authorList>
            <person name="Sun F."/>
            <person name="Zhou D."/>
            <person name="Sun Q."/>
            <person name="Luo W."/>
            <person name="Tong Y."/>
            <person name="Zhang D."/>
            <person name="Wang Q."/>
            <person name="Feng W."/>
            <person name="Chen W."/>
            <person name="Fan Y."/>
            <person name="Xia P."/>
        </authorList>
    </citation>
    <scope>NUCLEOTIDE SEQUENCE</scope>
    <source>
        <strain evidence="4">P10164</strain>
        <strain evidence="3">PP10164</strain>
        <plasmid evidence="3">pP10164-2</plasmid>
        <plasmid evidence="4">pP10164-3</plasmid>
    </source>
</reference>
<evidence type="ECO:0000313" key="3">
    <source>
        <dbReference type="EMBL" id="API82516.1"/>
    </source>
</evidence>
<dbReference type="Pfam" id="PF00078">
    <property type="entry name" value="RVT_1"/>
    <property type="match status" value="1"/>
</dbReference>
<dbReference type="CDD" id="cd00085">
    <property type="entry name" value="HNHc"/>
    <property type="match status" value="1"/>
</dbReference>
<dbReference type="InterPro" id="IPR030931">
    <property type="entry name" value="Group_II_RT_mat"/>
</dbReference>
<dbReference type="InterPro" id="IPR051083">
    <property type="entry name" value="GrpII_Intron_Splice-Mob/Def"/>
</dbReference>
<dbReference type="InterPro" id="IPR002711">
    <property type="entry name" value="HNH"/>
</dbReference>
<dbReference type="Pfam" id="PF01844">
    <property type="entry name" value="HNH"/>
    <property type="match status" value="1"/>
</dbReference>
<keyword evidence="3" id="KW-0808">Transferase</keyword>
<dbReference type="Pfam" id="PF13655">
    <property type="entry name" value="RVT_N"/>
    <property type="match status" value="1"/>
</dbReference>
<organism evidence="3">
    <name type="scientific">Leclercia adecarboxylata</name>
    <dbReference type="NCBI Taxonomy" id="83655"/>
    <lineage>
        <taxon>Bacteria</taxon>
        <taxon>Pseudomonadati</taxon>
        <taxon>Pseudomonadota</taxon>
        <taxon>Gammaproteobacteria</taxon>
        <taxon>Enterobacterales</taxon>
        <taxon>Enterobacteriaceae</taxon>
        <taxon>Leclercia</taxon>
    </lineage>
</organism>
<dbReference type="GO" id="GO:0003676">
    <property type="term" value="F:nucleic acid binding"/>
    <property type="evidence" value="ECO:0007669"/>
    <property type="project" value="InterPro"/>
</dbReference>
<dbReference type="Pfam" id="PF08388">
    <property type="entry name" value="GIIM"/>
    <property type="match status" value="1"/>
</dbReference>
<dbReference type="InterPro" id="IPR000477">
    <property type="entry name" value="RT_dom"/>
</dbReference>
<dbReference type="InterPro" id="IPR025960">
    <property type="entry name" value="RVT_N"/>
</dbReference>
<dbReference type="AlphaFoldDB" id="A0A2Z2DXK8"/>
<dbReference type="PANTHER" id="PTHR34047">
    <property type="entry name" value="NUCLEAR INTRON MATURASE 1, MITOCHONDRIAL-RELATED"/>
    <property type="match status" value="1"/>
</dbReference>
<geneLocation type="plasmid" evidence="3">
    <name>pP10164-2</name>
</geneLocation>
<dbReference type="SUPFAM" id="SSF56672">
    <property type="entry name" value="DNA/RNA polymerases"/>
    <property type="match status" value="1"/>
</dbReference>
<sequence>MNAADISASASSHTIHWHSIDWKTNHQQVRKLQVRIAKAARSQQWRKVKYLQRMLTRSFSAKTIAIRRVTENAGKSTPGVDGDIWNTPEKKWNALGKMKRSGYNPRPLRRILIPKSDGTRRPLGIPTMQDRAMQALYLLALEPASESVADYNSYGFRPMRSTADAIEALFINLAKKHSAKWVLEGDIKGCFDNISHDWLLANIPLDKQVLKKWLKAGFIENNLFNSTNSGTPQGSPISPVLANMALDGLERRLREAFGGYSNHHRKKYKINVVRYADDFVVTGISSELLNEKVKPIIEAFMAERGLSLSPKKTLITHIDNGFDFLGQNIRKYDGKFLIKPSAKNLKNVLRKIKEIVKDNLAATAEMLIIKLNPVIKGWANYHQHIIAKVAYGYVDYRIWQLLWYWCKRRHPKRSKYWIKEKYFKRIGAREWSFSAVGHEGKTFSLVRAADTAIKRHVKIRGNANPYLPEDEEYFEGRLQKIWSLQAKGRRSLNIIWRKQKMRCPSCHELITQETGWHLHHIHPRHKGGSNELANLILLHPNCHRQIHSFVAGSETKNLLKA</sequence>
<dbReference type="EMBL" id="KX710094">
    <property type="protein sequence ID" value="API82654.1"/>
    <property type="molecule type" value="Genomic_DNA"/>
</dbReference>
<comment type="similarity">
    <text evidence="1">Belongs to the bacterial reverse transcriptase family.</text>
</comment>
<feature type="domain" description="Reverse transcriptase" evidence="2">
    <location>
        <begin position="94"/>
        <end position="329"/>
    </location>
</feature>
<accession>A0A2Z2DXK8</accession>
<dbReference type="InterPro" id="IPR043502">
    <property type="entry name" value="DNA/RNA_pol_sf"/>
</dbReference>
<keyword evidence="3" id="KW-0614">Plasmid</keyword>
<dbReference type="InterPro" id="IPR013597">
    <property type="entry name" value="Mat_intron_G2"/>
</dbReference>
<dbReference type="InterPro" id="IPR003615">
    <property type="entry name" value="HNH_nuc"/>
</dbReference>
<geneLocation type="plasmid" evidence="4">
    <name>pP10164-3</name>
</geneLocation>
<dbReference type="GO" id="GO:0008270">
    <property type="term" value="F:zinc ion binding"/>
    <property type="evidence" value="ECO:0007669"/>
    <property type="project" value="InterPro"/>
</dbReference>
<evidence type="ECO:0000313" key="4">
    <source>
        <dbReference type="EMBL" id="API82654.1"/>
    </source>
</evidence>
<dbReference type="EMBL" id="KX710093">
    <property type="protein sequence ID" value="API82516.1"/>
    <property type="molecule type" value="Genomic_DNA"/>
</dbReference>
<evidence type="ECO:0000256" key="1">
    <source>
        <dbReference type="ARBA" id="ARBA00034120"/>
    </source>
</evidence>
<dbReference type="RefSeq" id="WP_172688890.1">
    <property type="nucleotide sequence ID" value="NZ_KX710093.1"/>
</dbReference>
<gene>
    <name evidence="3" type="primary">retA</name>
</gene>
<dbReference type="CDD" id="cd01651">
    <property type="entry name" value="RT_G2_intron"/>
    <property type="match status" value="1"/>
</dbReference>
<dbReference type="GO" id="GO:0004519">
    <property type="term" value="F:endonuclease activity"/>
    <property type="evidence" value="ECO:0007669"/>
    <property type="project" value="InterPro"/>
</dbReference>
<dbReference type="GO" id="GO:0003964">
    <property type="term" value="F:RNA-directed DNA polymerase activity"/>
    <property type="evidence" value="ECO:0007669"/>
    <property type="project" value="UniProtKB-KW"/>
</dbReference>
<protein>
    <submittedName>
        <fullName evidence="4">Group IIb intron reverse transcriptase</fullName>
    </submittedName>
    <submittedName>
        <fullName evidence="3">Intron-encoded reverse transcriptase</fullName>
    </submittedName>
</protein>